<organism evidence="2 3">
    <name type="scientific">Haemonchus contortus</name>
    <name type="common">Barber pole worm</name>
    <dbReference type="NCBI Taxonomy" id="6289"/>
    <lineage>
        <taxon>Eukaryota</taxon>
        <taxon>Metazoa</taxon>
        <taxon>Ecdysozoa</taxon>
        <taxon>Nematoda</taxon>
        <taxon>Chromadorea</taxon>
        <taxon>Rhabditida</taxon>
        <taxon>Rhabditina</taxon>
        <taxon>Rhabditomorpha</taxon>
        <taxon>Strongyloidea</taxon>
        <taxon>Trichostrongylidae</taxon>
        <taxon>Haemonchus</taxon>
    </lineage>
</organism>
<dbReference type="PANTHER" id="PTHR47027">
    <property type="entry name" value="REVERSE TRANSCRIPTASE DOMAIN-CONTAINING PROTEIN"/>
    <property type="match status" value="1"/>
</dbReference>
<dbReference type="OrthoDB" id="5838129at2759"/>
<dbReference type="InterPro" id="IPR000477">
    <property type="entry name" value="RT_dom"/>
</dbReference>
<accession>A0A7I4YCE4</accession>
<evidence type="ECO:0000259" key="1">
    <source>
        <dbReference type="PROSITE" id="PS50878"/>
    </source>
</evidence>
<protein>
    <submittedName>
        <fullName evidence="3">Reverse transcriptase domain-containing protein</fullName>
    </submittedName>
</protein>
<proteinExistence type="predicted"/>
<sequence length="124" mass="14076">MCLIAYVWVLVRAAGNVNIFYKEVIVNVKRGVRQGDTISPKLFSAALENIMRHLEWEHLGVEVDGRFLHHLRFVDDIVLITPNIEQAERMLAEFDSACGKTGSRLDITKTMFMKNGLVPDATFL</sequence>
<dbReference type="Pfam" id="PF00078">
    <property type="entry name" value="RVT_1"/>
    <property type="match status" value="1"/>
</dbReference>
<dbReference type="InterPro" id="IPR043128">
    <property type="entry name" value="Rev_trsase/Diguanyl_cyclase"/>
</dbReference>
<feature type="domain" description="Reverse transcriptase" evidence="1">
    <location>
        <begin position="1"/>
        <end position="124"/>
    </location>
</feature>
<dbReference type="Gene3D" id="3.30.70.270">
    <property type="match status" value="1"/>
</dbReference>
<keyword evidence="2" id="KW-1185">Reference proteome</keyword>
<dbReference type="AlphaFoldDB" id="A0A7I4YCE4"/>
<dbReference type="Proteomes" id="UP000025227">
    <property type="component" value="Unplaced"/>
</dbReference>
<evidence type="ECO:0000313" key="3">
    <source>
        <dbReference type="WBParaSite" id="HCON_00077680-00001"/>
    </source>
</evidence>
<dbReference type="PROSITE" id="PS50878">
    <property type="entry name" value="RT_POL"/>
    <property type="match status" value="1"/>
</dbReference>
<dbReference type="PANTHER" id="PTHR47027:SF20">
    <property type="entry name" value="REVERSE TRANSCRIPTASE-LIKE PROTEIN WITH RNA-DIRECTED DNA POLYMERASE DOMAIN"/>
    <property type="match status" value="1"/>
</dbReference>
<dbReference type="WBParaSite" id="HCON_00077680-00001">
    <property type="protein sequence ID" value="HCON_00077680-00001"/>
    <property type="gene ID" value="HCON_00077680"/>
</dbReference>
<reference evidence="3" key="1">
    <citation type="submission" date="2020-12" db="UniProtKB">
        <authorList>
            <consortium name="WormBaseParasite"/>
        </authorList>
    </citation>
    <scope>IDENTIFICATION</scope>
    <source>
        <strain evidence="3">MHco3</strain>
    </source>
</reference>
<dbReference type="SUPFAM" id="SSF56672">
    <property type="entry name" value="DNA/RNA polymerases"/>
    <property type="match status" value="1"/>
</dbReference>
<dbReference type="OMA" id="SLEDIMC"/>
<dbReference type="InterPro" id="IPR043502">
    <property type="entry name" value="DNA/RNA_pol_sf"/>
</dbReference>
<name>A0A7I4YCE4_HAECO</name>
<evidence type="ECO:0000313" key="2">
    <source>
        <dbReference type="Proteomes" id="UP000025227"/>
    </source>
</evidence>